<reference evidence="8 9" key="1">
    <citation type="submission" date="2023-05" db="EMBL/GenBank/DDBJ databases">
        <title>B98-5 Cell Line De Novo Hybrid Assembly: An Optical Mapping Approach.</title>
        <authorList>
            <person name="Kananen K."/>
            <person name="Auerbach J.A."/>
            <person name="Kautto E."/>
            <person name="Blachly J.S."/>
        </authorList>
    </citation>
    <scope>NUCLEOTIDE SEQUENCE [LARGE SCALE GENOMIC DNA]</scope>
    <source>
        <strain evidence="8">B95-8</strain>
        <tissue evidence="8">Cell line</tissue>
    </source>
</reference>
<dbReference type="SUPFAM" id="SSF109640">
    <property type="entry name" value="KRAB domain (Kruppel-associated box)"/>
    <property type="match status" value="1"/>
</dbReference>
<dbReference type="SUPFAM" id="SSF57667">
    <property type="entry name" value="beta-beta-alpha zinc fingers"/>
    <property type="match status" value="5"/>
</dbReference>
<feature type="domain" description="KRAB" evidence="7">
    <location>
        <begin position="91"/>
        <end position="162"/>
    </location>
</feature>
<dbReference type="InterPro" id="IPR013087">
    <property type="entry name" value="Znf_C2H2_type"/>
</dbReference>
<evidence type="ECO:0000256" key="3">
    <source>
        <dbReference type="ARBA" id="ARBA00022771"/>
    </source>
</evidence>
<feature type="domain" description="C2H2-type" evidence="6">
    <location>
        <begin position="232"/>
        <end position="259"/>
    </location>
</feature>
<feature type="domain" description="C2H2-type" evidence="6">
    <location>
        <begin position="264"/>
        <end position="287"/>
    </location>
</feature>
<protein>
    <submittedName>
        <fullName evidence="8">Uncharacterized protein</fullName>
    </submittedName>
</protein>
<dbReference type="CDD" id="cd07765">
    <property type="entry name" value="KRAB_A-box"/>
    <property type="match status" value="1"/>
</dbReference>
<dbReference type="InterPro" id="IPR036051">
    <property type="entry name" value="KRAB_dom_sf"/>
</dbReference>
<feature type="domain" description="C2H2-type" evidence="6">
    <location>
        <begin position="344"/>
        <end position="371"/>
    </location>
</feature>
<feature type="domain" description="C2H2-type" evidence="6">
    <location>
        <begin position="428"/>
        <end position="455"/>
    </location>
</feature>
<dbReference type="InterPro" id="IPR001909">
    <property type="entry name" value="KRAB"/>
</dbReference>
<evidence type="ECO:0000313" key="9">
    <source>
        <dbReference type="Proteomes" id="UP001266305"/>
    </source>
</evidence>
<dbReference type="PROSITE" id="PS50157">
    <property type="entry name" value="ZINC_FINGER_C2H2_2"/>
    <property type="match status" value="10"/>
</dbReference>
<keyword evidence="1" id="KW-0479">Metal-binding</keyword>
<dbReference type="SMART" id="SM00349">
    <property type="entry name" value="KRAB"/>
    <property type="match status" value="1"/>
</dbReference>
<feature type="domain" description="C2H2-type" evidence="6">
    <location>
        <begin position="372"/>
        <end position="399"/>
    </location>
</feature>
<gene>
    <name evidence="8" type="ORF">P7K49_033747</name>
</gene>
<keyword evidence="9" id="KW-1185">Reference proteome</keyword>
<feature type="domain" description="C2H2-type" evidence="6">
    <location>
        <begin position="484"/>
        <end position="511"/>
    </location>
</feature>
<feature type="domain" description="C2H2-type" evidence="6">
    <location>
        <begin position="400"/>
        <end position="427"/>
    </location>
</feature>
<keyword evidence="3 5" id="KW-0863">Zinc-finger</keyword>
<evidence type="ECO:0000256" key="5">
    <source>
        <dbReference type="PROSITE-ProRule" id="PRU00042"/>
    </source>
</evidence>
<evidence type="ECO:0000259" key="7">
    <source>
        <dbReference type="PROSITE" id="PS50805"/>
    </source>
</evidence>
<feature type="domain" description="C2H2-type" evidence="6">
    <location>
        <begin position="316"/>
        <end position="343"/>
    </location>
</feature>
<dbReference type="SMART" id="SM00355">
    <property type="entry name" value="ZnF_C2H2"/>
    <property type="match status" value="9"/>
</dbReference>
<feature type="domain" description="C2H2-type" evidence="6">
    <location>
        <begin position="288"/>
        <end position="315"/>
    </location>
</feature>
<dbReference type="EMBL" id="JASSZA010000019">
    <property type="protein sequence ID" value="KAK2087840.1"/>
    <property type="molecule type" value="Genomic_DNA"/>
</dbReference>
<dbReference type="PROSITE" id="PS00028">
    <property type="entry name" value="ZINC_FINGER_C2H2_1"/>
    <property type="match status" value="8"/>
</dbReference>
<dbReference type="Proteomes" id="UP001266305">
    <property type="component" value="Unassembled WGS sequence"/>
</dbReference>
<dbReference type="PROSITE" id="PS50805">
    <property type="entry name" value="KRAB"/>
    <property type="match status" value="1"/>
</dbReference>
<dbReference type="PANTHER" id="PTHR23226">
    <property type="entry name" value="ZINC FINGER AND SCAN DOMAIN-CONTAINING"/>
    <property type="match status" value="1"/>
</dbReference>
<feature type="domain" description="C2H2-type" evidence="6">
    <location>
        <begin position="456"/>
        <end position="483"/>
    </location>
</feature>
<comment type="caution">
    <text evidence="8">The sequence shown here is derived from an EMBL/GenBank/DDBJ whole genome shotgun (WGS) entry which is preliminary data.</text>
</comment>
<organism evidence="8 9">
    <name type="scientific">Saguinus oedipus</name>
    <name type="common">Cotton-top tamarin</name>
    <name type="synonym">Oedipomidas oedipus</name>
    <dbReference type="NCBI Taxonomy" id="9490"/>
    <lineage>
        <taxon>Eukaryota</taxon>
        <taxon>Metazoa</taxon>
        <taxon>Chordata</taxon>
        <taxon>Craniata</taxon>
        <taxon>Vertebrata</taxon>
        <taxon>Euteleostomi</taxon>
        <taxon>Mammalia</taxon>
        <taxon>Eutheria</taxon>
        <taxon>Euarchontoglires</taxon>
        <taxon>Primates</taxon>
        <taxon>Haplorrhini</taxon>
        <taxon>Platyrrhini</taxon>
        <taxon>Cebidae</taxon>
        <taxon>Callitrichinae</taxon>
        <taxon>Saguinus</taxon>
    </lineage>
</organism>
<dbReference type="Gene3D" id="6.10.140.140">
    <property type="match status" value="1"/>
</dbReference>
<keyword evidence="4" id="KW-0862">Zinc</keyword>
<dbReference type="PANTHER" id="PTHR23226:SF313">
    <property type="entry name" value="C2H2-TYPE DOMAIN-CONTAINING PROTEIN-RELATED"/>
    <property type="match status" value="1"/>
</dbReference>
<name>A0ABQ9TTP5_SAGOE</name>
<evidence type="ECO:0000256" key="4">
    <source>
        <dbReference type="ARBA" id="ARBA00022833"/>
    </source>
</evidence>
<evidence type="ECO:0000256" key="2">
    <source>
        <dbReference type="ARBA" id="ARBA00022737"/>
    </source>
</evidence>
<accession>A0ABQ9TTP5</accession>
<evidence type="ECO:0000313" key="8">
    <source>
        <dbReference type="EMBL" id="KAK2087840.1"/>
    </source>
</evidence>
<sequence>MAAALTAGPESCLFPAQGLFPGLQALWAALHPARRLSQIVQGSRERPQQRILTWVDSDVSTLLPGLGTTLRNFTAAFLILVVLAEKPHRPLQFRDVAIEFSLEEWHCLDTAQRNLYKDVMLENYRNLVFLGIVVSEPDLITCLEKGKKPLTVKRHEMIATPPVMCSHFAKDLWPEQSTKDSFQKVVLRRYDKYRHDNLQIKNGCESMDEAKMHDRVYNGLNQNLTSTQCKIFQCDKYVKVFHEFSNSNRHKVRHTGEKNVKYIECGKGVNQSLTLTTHKKVYTGEKPYKCEECGKAFSWSSHLNIHKIIHTGEKPYKCEECGKAFYRSSNLNTHKIIHTGDKPYKCEECGKAFKHSSSLNTHKIIHSGEKPYKCKECGKTFKHSSSLSTHKIIHTGEKPYKCEECGTAFRQSSNLTIHKRIHTGENPYKCEECGKAFKQSSNLTTHKKIHTGEKPYKCEECGKAFKNLSHLTTHKMIHTGEKPYKCEECDKAFKRSSQLTTHKRIHIGEKPCIVKNVENLINVPQPLIIIR</sequence>
<dbReference type="InterPro" id="IPR036236">
    <property type="entry name" value="Znf_C2H2_sf"/>
</dbReference>
<proteinExistence type="predicted"/>
<evidence type="ECO:0000259" key="6">
    <source>
        <dbReference type="PROSITE" id="PS50157"/>
    </source>
</evidence>
<keyword evidence="2" id="KW-0677">Repeat</keyword>
<dbReference type="Pfam" id="PF00096">
    <property type="entry name" value="zf-C2H2"/>
    <property type="match status" value="8"/>
</dbReference>
<evidence type="ECO:0000256" key="1">
    <source>
        <dbReference type="ARBA" id="ARBA00022723"/>
    </source>
</evidence>
<dbReference type="Gene3D" id="3.30.160.60">
    <property type="entry name" value="Classic Zinc Finger"/>
    <property type="match status" value="9"/>
</dbReference>
<dbReference type="Pfam" id="PF01352">
    <property type="entry name" value="KRAB"/>
    <property type="match status" value="1"/>
</dbReference>